<dbReference type="OrthoDB" id="7206969at2"/>
<evidence type="ECO:0000256" key="3">
    <source>
        <dbReference type="ARBA" id="ARBA00022475"/>
    </source>
</evidence>
<dbReference type="InterPro" id="IPR003369">
    <property type="entry name" value="TatA/B/E"/>
</dbReference>
<keyword evidence="5 9" id="KW-0653">Protein transport</keyword>
<evidence type="ECO:0000256" key="6">
    <source>
        <dbReference type="ARBA" id="ARBA00022989"/>
    </source>
</evidence>
<evidence type="ECO:0000256" key="5">
    <source>
        <dbReference type="ARBA" id="ARBA00022927"/>
    </source>
</evidence>
<evidence type="ECO:0000313" key="12">
    <source>
        <dbReference type="Proteomes" id="UP000231644"/>
    </source>
</evidence>
<name>A0A1I1MLV9_9RHOB</name>
<comment type="function">
    <text evidence="9">Part of the twin-arginine translocation (Tat) system that transports large folded proteins containing a characteristic twin-arginine motif in their signal peptide across membranes. Together with TatC, TatB is part of a receptor directly interacting with Tat signal peptides. TatB may form an oligomeric binding site that transiently accommodates folded Tat precursor proteins before their translocation.</text>
</comment>
<dbReference type="PRINTS" id="PR01506">
    <property type="entry name" value="TATBPROTEIN"/>
</dbReference>
<dbReference type="Gene3D" id="1.20.5.3310">
    <property type="match status" value="1"/>
</dbReference>
<feature type="compositionally biased region" description="Low complexity" evidence="10">
    <location>
        <begin position="125"/>
        <end position="172"/>
    </location>
</feature>
<evidence type="ECO:0000256" key="1">
    <source>
        <dbReference type="ARBA" id="ARBA00004167"/>
    </source>
</evidence>
<accession>A0A1I1MLV9</accession>
<keyword evidence="3 9" id="KW-1003">Cell membrane</keyword>
<evidence type="ECO:0000256" key="9">
    <source>
        <dbReference type="HAMAP-Rule" id="MF_00237"/>
    </source>
</evidence>
<dbReference type="Pfam" id="PF02416">
    <property type="entry name" value="TatA_B_E"/>
    <property type="match status" value="1"/>
</dbReference>
<dbReference type="GO" id="GO:0043953">
    <property type="term" value="P:protein transport by the Tat complex"/>
    <property type="evidence" value="ECO:0007669"/>
    <property type="project" value="UniProtKB-UniRule"/>
</dbReference>
<dbReference type="NCBIfam" id="TIGR01410">
    <property type="entry name" value="tatB"/>
    <property type="match status" value="1"/>
</dbReference>
<organism evidence="11 12">
    <name type="scientific">Pseudooceanicola nitratireducens</name>
    <dbReference type="NCBI Taxonomy" id="517719"/>
    <lineage>
        <taxon>Bacteria</taxon>
        <taxon>Pseudomonadati</taxon>
        <taxon>Pseudomonadota</taxon>
        <taxon>Alphaproteobacteria</taxon>
        <taxon>Rhodobacterales</taxon>
        <taxon>Paracoccaceae</taxon>
        <taxon>Pseudooceanicola</taxon>
    </lineage>
</organism>
<evidence type="ECO:0000256" key="2">
    <source>
        <dbReference type="ARBA" id="ARBA00022448"/>
    </source>
</evidence>
<comment type="subcellular location">
    <subcellularLocation>
        <location evidence="9">Cell membrane</location>
        <topology evidence="9">Single-pass membrane protein</topology>
    </subcellularLocation>
    <subcellularLocation>
        <location evidence="1">Membrane</location>
        <topology evidence="1">Single-pass membrane protein</topology>
    </subcellularLocation>
</comment>
<dbReference type="GO" id="GO:0033281">
    <property type="term" value="C:TAT protein transport complex"/>
    <property type="evidence" value="ECO:0007669"/>
    <property type="project" value="UniProtKB-UniRule"/>
</dbReference>
<evidence type="ECO:0000313" key="11">
    <source>
        <dbReference type="EMBL" id="SFC86399.1"/>
    </source>
</evidence>
<comment type="similarity">
    <text evidence="9">Belongs to the TatB family.</text>
</comment>
<keyword evidence="6 9" id="KW-1133">Transmembrane helix</keyword>
<evidence type="ECO:0000256" key="7">
    <source>
        <dbReference type="ARBA" id="ARBA00023010"/>
    </source>
</evidence>
<evidence type="ECO:0000256" key="10">
    <source>
        <dbReference type="SAM" id="MobiDB-lite"/>
    </source>
</evidence>
<protein>
    <recommendedName>
        <fullName evidence="9">Sec-independent protein translocase protein TatB</fullName>
    </recommendedName>
</protein>
<keyword evidence="12" id="KW-1185">Reference proteome</keyword>
<dbReference type="EMBL" id="FOLX01000001">
    <property type="protein sequence ID" value="SFC86399.1"/>
    <property type="molecule type" value="Genomic_DNA"/>
</dbReference>
<evidence type="ECO:0000256" key="4">
    <source>
        <dbReference type="ARBA" id="ARBA00022692"/>
    </source>
</evidence>
<feature type="compositionally biased region" description="Basic and acidic residues" evidence="10">
    <location>
        <begin position="98"/>
        <end position="107"/>
    </location>
</feature>
<evidence type="ECO:0000256" key="8">
    <source>
        <dbReference type="ARBA" id="ARBA00023136"/>
    </source>
</evidence>
<keyword evidence="2 9" id="KW-0813">Transport</keyword>
<dbReference type="InterPro" id="IPR018448">
    <property type="entry name" value="TatB"/>
</dbReference>
<keyword evidence="4 9" id="KW-0812">Transmembrane</keyword>
<dbReference type="Proteomes" id="UP000231644">
    <property type="component" value="Unassembled WGS sequence"/>
</dbReference>
<dbReference type="PANTHER" id="PTHR33162">
    <property type="entry name" value="SEC-INDEPENDENT PROTEIN TRANSLOCASE PROTEIN TATA, CHLOROPLASTIC"/>
    <property type="match status" value="1"/>
</dbReference>
<gene>
    <name evidence="9" type="primary">tatB</name>
    <name evidence="11" type="ORF">SAMN05421762_2486</name>
</gene>
<dbReference type="PANTHER" id="PTHR33162:SF1">
    <property type="entry name" value="SEC-INDEPENDENT PROTEIN TRANSLOCASE PROTEIN TATA, CHLOROPLASTIC"/>
    <property type="match status" value="1"/>
</dbReference>
<sequence>MFGMGWTELLLIGIVALIVVGPKDLPVLFRNMGQFVGKARGMAREFSRAMEDAADQSGMKDATDALRGLSNPKKFGLDKVKDAADFTKWEPGSSTAKLAEDRAEAAKKIHAASAEKATKRREAEAAAQADKTAQDAAKAAAKATGSGASQADATPDAGAAAPQADTAGDSKA</sequence>
<reference evidence="11 12" key="1">
    <citation type="submission" date="2016-10" db="EMBL/GenBank/DDBJ databases">
        <authorList>
            <person name="de Groot N.N."/>
        </authorList>
    </citation>
    <scope>NUCLEOTIDE SEQUENCE [LARGE SCALE GENOMIC DNA]</scope>
    <source>
        <strain evidence="11 12">DSM 29619</strain>
    </source>
</reference>
<dbReference type="STRING" id="517719.SAMN05421762_2486"/>
<comment type="subunit">
    <text evidence="9">The Tat system comprises two distinct complexes: a TatABC complex, containing multiple copies of TatA, TatB and TatC subunits, and a separate TatA complex, containing only TatA subunits. Substrates initially bind to the TatABC complex, which probably triggers association of the separate TatA complex to form the active translocon.</text>
</comment>
<keyword evidence="7 9" id="KW-0811">Translocation</keyword>
<keyword evidence="8 9" id="KW-0472">Membrane</keyword>
<dbReference type="GO" id="GO:0008320">
    <property type="term" value="F:protein transmembrane transporter activity"/>
    <property type="evidence" value="ECO:0007669"/>
    <property type="project" value="UniProtKB-UniRule"/>
</dbReference>
<dbReference type="AlphaFoldDB" id="A0A1I1MLV9"/>
<proteinExistence type="inferred from homology"/>
<dbReference type="HAMAP" id="MF_00237">
    <property type="entry name" value="TatB"/>
    <property type="match status" value="1"/>
</dbReference>
<feature type="region of interest" description="Disordered" evidence="10">
    <location>
        <begin position="88"/>
        <end position="172"/>
    </location>
</feature>